<dbReference type="InterPro" id="IPR000326">
    <property type="entry name" value="PAP2/HPO"/>
</dbReference>
<reference evidence="3 4" key="1">
    <citation type="submission" date="2017-07" db="EMBL/GenBank/DDBJ databases">
        <title>Phylogenetic study on the rhizospheric bacterium Ochrobactrum sp. A44.</title>
        <authorList>
            <person name="Krzyzanowska D.M."/>
            <person name="Ossowicki A."/>
            <person name="Rajewska M."/>
            <person name="Maciag T."/>
            <person name="Kaczynski Z."/>
            <person name="Czerwicka M."/>
            <person name="Jafra S."/>
        </authorList>
    </citation>
    <scope>NUCLEOTIDE SEQUENCE [LARGE SCALE GENOMIC DNA]</scope>
    <source>
        <strain evidence="3 4">PR17</strain>
    </source>
</reference>
<dbReference type="AlphaFoldDB" id="A0A256FS37"/>
<keyword evidence="1" id="KW-0812">Transmembrane</keyword>
<feature type="transmembrane region" description="Helical" evidence="1">
    <location>
        <begin position="168"/>
        <end position="186"/>
    </location>
</feature>
<keyword evidence="4" id="KW-1185">Reference proteome</keyword>
<dbReference type="SMART" id="SM00014">
    <property type="entry name" value="acidPPc"/>
    <property type="match status" value="1"/>
</dbReference>
<gene>
    <name evidence="3" type="ORF">CEV32_3843</name>
</gene>
<proteinExistence type="predicted"/>
<feature type="domain" description="Phosphatidic acid phosphatase type 2/haloperoxidase" evidence="2">
    <location>
        <begin position="74"/>
        <end position="183"/>
    </location>
</feature>
<accession>A0A256FS37</accession>
<evidence type="ECO:0000313" key="3">
    <source>
        <dbReference type="EMBL" id="OYR17526.1"/>
    </source>
</evidence>
<dbReference type="Gene3D" id="1.20.144.10">
    <property type="entry name" value="Phosphatidic acid phosphatase type 2/haloperoxidase"/>
    <property type="match status" value="1"/>
</dbReference>
<dbReference type="InterPro" id="IPR036938">
    <property type="entry name" value="PAP2/HPO_sf"/>
</dbReference>
<comment type="caution">
    <text evidence="3">The sequence shown here is derived from an EMBL/GenBank/DDBJ whole genome shotgun (WGS) entry which is preliminary data.</text>
</comment>
<dbReference type="SUPFAM" id="SSF48317">
    <property type="entry name" value="Acid phosphatase/Vanadium-dependent haloperoxidase"/>
    <property type="match status" value="1"/>
</dbReference>
<keyword evidence="1" id="KW-1133">Transmembrane helix</keyword>
<dbReference type="Pfam" id="PF01569">
    <property type="entry name" value="PAP2"/>
    <property type="match status" value="1"/>
</dbReference>
<dbReference type="PANTHER" id="PTHR14969:SF13">
    <property type="entry name" value="AT30094P"/>
    <property type="match status" value="1"/>
</dbReference>
<dbReference type="EMBL" id="NNRK01000019">
    <property type="protein sequence ID" value="OYR17526.1"/>
    <property type="molecule type" value="Genomic_DNA"/>
</dbReference>
<organism evidence="3 4">
    <name type="scientific">Brucella rhizosphaerae</name>
    <dbReference type="NCBI Taxonomy" id="571254"/>
    <lineage>
        <taxon>Bacteria</taxon>
        <taxon>Pseudomonadati</taxon>
        <taxon>Pseudomonadota</taxon>
        <taxon>Alphaproteobacteria</taxon>
        <taxon>Hyphomicrobiales</taxon>
        <taxon>Brucellaceae</taxon>
        <taxon>Brucella/Ochrobactrum group</taxon>
        <taxon>Brucella</taxon>
    </lineage>
</organism>
<feature type="transmembrane region" description="Helical" evidence="1">
    <location>
        <begin position="75"/>
        <end position="99"/>
    </location>
</feature>
<feature type="transmembrane region" description="Helical" evidence="1">
    <location>
        <begin position="145"/>
        <end position="162"/>
    </location>
</feature>
<dbReference type="PANTHER" id="PTHR14969">
    <property type="entry name" value="SPHINGOSINE-1-PHOSPHATE PHOSPHOHYDROLASE"/>
    <property type="match status" value="1"/>
</dbReference>
<sequence length="200" mass="21580">MHQIIPLAGHYEDMALQLYDLDAAATRAVNSLVGASASVDFLMIWVSAIGVPLLVPAVAAQWWRGSDRPHNRHVLVATGLSFLLGLAINQLILLFVHRMRPYDSGISHLLISPSADPSFPSDHATATFAIAAAFLLHGMRRTGRWFLAAAVLVAVSRVYIGTHYVSDVLGGAATGIVAAILVRALYREGTRLDRFVTSVL</sequence>
<name>A0A256FS37_9HYPH</name>
<dbReference type="Proteomes" id="UP000216345">
    <property type="component" value="Unassembled WGS sequence"/>
</dbReference>
<protein>
    <submittedName>
        <fullName evidence="3">PAP2 superfamily protein</fullName>
    </submittedName>
</protein>
<feature type="transmembrane region" description="Helical" evidence="1">
    <location>
        <begin position="42"/>
        <end position="63"/>
    </location>
</feature>
<evidence type="ECO:0000256" key="1">
    <source>
        <dbReference type="SAM" id="Phobius"/>
    </source>
</evidence>
<evidence type="ECO:0000313" key="4">
    <source>
        <dbReference type="Proteomes" id="UP000216345"/>
    </source>
</evidence>
<keyword evidence="1" id="KW-0472">Membrane</keyword>
<evidence type="ECO:0000259" key="2">
    <source>
        <dbReference type="SMART" id="SM00014"/>
    </source>
</evidence>